<name>A0ABQ2M271_9ACTN</name>
<dbReference type="Pfam" id="PF18029">
    <property type="entry name" value="Glyoxalase_6"/>
    <property type="match status" value="2"/>
</dbReference>
<dbReference type="PROSITE" id="PS51819">
    <property type="entry name" value="VOC"/>
    <property type="match status" value="1"/>
</dbReference>
<dbReference type="InterPro" id="IPR041581">
    <property type="entry name" value="Glyoxalase_6"/>
</dbReference>
<organism evidence="2 3">
    <name type="scientific">Streptomyces daqingensis</name>
    <dbReference type="NCBI Taxonomy" id="1472640"/>
    <lineage>
        <taxon>Bacteria</taxon>
        <taxon>Bacillati</taxon>
        <taxon>Actinomycetota</taxon>
        <taxon>Actinomycetes</taxon>
        <taxon>Kitasatosporales</taxon>
        <taxon>Streptomycetaceae</taxon>
        <taxon>Streptomyces</taxon>
    </lineage>
</organism>
<dbReference type="PANTHER" id="PTHR33993:SF10">
    <property type="entry name" value="CONSERVED PROTEIN"/>
    <property type="match status" value="1"/>
</dbReference>
<evidence type="ECO:0000313" key="2">
    <source>
        <dbReference type="EMBL" id="GGO46003.1"/>
    </source>
</evidence>
<dbReference type="Gene3D" id="3.10.180.10">
    <property type="entry name" value="2,3-Dihydroxybiphenyl 1,2-Dioxygenase, domain 1"/>
    <property type="match status" value="2"/>
</dbReference>
<gene>
    <name evidence="2" type="ORF">GCM10012287_15290</name>
</gene>
<feature type="domain" description="VOC" evidence="1">
    <location>
        <begin position="12"/>
        <end position="127"/>
    </location>
</feature>
<dbReference type="CDD" id="cd07247">
    <property type="entry name" value="SgaA_N_like"/>
    <property type="match status" value="1"/>
</dbReference>
<dbReference type="EMBL" id="BMMP01000004">
    <property type="protein sequence ID" value="GGO46003.1"/>
    <property type="molecule type" value="Genomic_DNA"/>
</dbReference>
<dbReference type="GO" id="GO:0016787">
    <property type="term" value="F:hydrolase activity"/>
    <property type="evidence" value="ECO:0007669"/>
    <property type="project" value="UniProtKB-KW"/>
</dbReference>
<dbReference type="InterPro" id="IPR052164">
    <property type="entry name" value="Anthracycline_SecMetBiosynth"/>
</dbReference>
<protein>
    <submittedName>
        <fullName evidence="2">Hydrolase</fullName>
    </submittedName>
</protein>
<dbReference type="InterPro" id="IPR037523">
    <property type="entry name" value="VOC_core"/>
</dbReference>
<dbReference type="SUPFAM" id="SSF54593">
    <property type="entry name" value="Glyoxalase/Bleomycin resistance protein/Dihydroxybiphenyl dioxygenase"/>
    <property type="match status" value="2"/>
</dbReference>
<accession>A0ABQ2M271</accession>
<sequence length="274" mass="28502">MAVRAELLAEGAPCWADAMLPDVAAGKRFYGELFGWTFDEPAARTVPGGYTTARVDGRAAAGLFPKPDGRLPTAWNLHLAASDVRAAVARIREAGGDVLTEPAVADGGGTVAVAADPSGAVFGLLEVRPGRQAGFGVRGVHGAYVWTEAVTHAARKEAVDAFYTGVFGYGTTQIGGGSDFMMWTPGGAPADEEHAIGGRSLVEEIYPARVPAHFLTYFAVDDCDAAVHDSVRMGGRAVREAEDSPYGRYAVLADDQGTRFAVLETASAAAPGDA</sequence>
<reference evidence="3" key="1">
    <citation type="journal article" date="2019" name="Int. J. Syst. Evol. Microbiol.">
        <title>The Global Catalogue of Microorganisms (GCM) 10K type strain sequencing project: providing services to taxonomists for standard genome sequencing and annotation.</title>
        <authorList>
            <consortium name="The Broad Institute Genomics Platform"/>
            <consortium name="The Broad Institute Genome Sequencing Center for Infectious Disease"/>
            <person name="Wu L."/>
            <person name="Ma J."/>
        </authorList>
    </citation>
    <scope>NUCLEOTIDE SEQUENCE [LARGE SCALE GENOMIC DNA]</scope>
    <source>
        <strain evidence="3">CGMCC 4.7178</strain>
    </source>
</reference>
<dbReference type="PANTHER" id="PTHR33993">
    <property type="entry name" value="GLYOXALASE-RELATED"/>
    <property type="match status" value="1"/>
</dbReference>
<dbReference type="RefSeq" id="WP_189036319.1">
    <property type="nucleotide sequence ID" value="NZ_BMMP01000004.1"/>
</dbReference>
<evidence type="ECO:0000313" key="3">
    <source>
        <dbReference type="Proteomes" id="UP000631535"/>
    </source>
</evidence>
<proteinExistence type="predicted"/>
<comment type="caution">
    <text evidence="2">The sequence shown here is derived from an EMBL/GenBank/DDBJ whole genome shotgun (WGS) entry which is preliminary data.</text>
</comment>
<dbReference type="Proteomes" id="UP000631535">
    <property type="component" value="Unassembled WGS sequence"/>
</dbReference>
<dbReference type="InterPro" id="IPR029068">
    <property type="entry name" value="Glyas_Bleomycin-R_OHBP_Dase"/>
</dbReference>
<evidence type="ECO:0000259" key="1">
    <source>
        <dbReference type="PROSITE" id="PS51819"/>
    </source>
</evidence>
<keyword evidence="3" id="KW-1185">Reference proteome</keyword>
<keyword evidence="2" id="KW-0378">Hydrolase</keyword>